<dbReference type="OrthoDB" id="2943586at2759"/>
<organism evidence="1 2">
    <name type="scientific">Guyanagaster necrorhizus</name>
    <dbReference type="NCBI Taxonomy" id="856835"/>
    <lineage>
        <taxon>Eukaryota</taxon>
        <taxon>Fungi</taxon>
        <taxon>Dikarya</taxon>
        <taxon>Basidiomycota</taxon>
        <taxon>Agaricomycotina</taxon>
        <taxon>Agaricomycetes</taxon>
        <taxon>Agaricomycetidae</taxon>
        <taxon>Agaricales</taxon>
        <taxon>Marasmiineae</taxon>
        <taxon>Physalacriaceae</taxon>
        <taxon>Guyanagaster</taxon>
    </lineage>
</organism>
<sequence length="170" mass="18710">MSYSYPTLLLTDVATAEAVSSGAYPLMISDLFPSAILLDSALPSSSRVEDKKATSGSCVEKETKQKCAPDRGFFQRFMLWWKGKDDGDGDNRGNSVMHTFLDGTIASPSALFLASTRSLDAYEWALDAQLREQVLPRRVHSTLASPNLQVPFLEIRNSAQVQPNVKHAWG</sequence>
<proteinExistence type="predicted"/>
<evidence type="ECO:0000313" key="2">
    <source>
        <dbReference type="Proteomes" id="UP000812287"/>
    </source>
</evidence>
<dbReference type="Proteomes" id="UP000812287">
    <property type="component" value="Unassembled WGS sequence"/>
</dbReference>
<gene>
    <name evidence="1" type="ORF">BT62DRAFT_1002282</name>
</gene>
<dbReference type="AlphaFoldDB" id="A0A9P8AVV1"/>
<evidence type="ECO:0000313" key="1">
    <source>
        <dbReference type="EMBL" id="KAG7449959.1"/>
    </source>
</evidence>
<dbReference type="GeneID" id="66099123"/>
<dbReference type="EMBL" id="MU250527">
    <property type="protein sequence ID" value="KAG7449959.1"/>
    <property type="molecule type" value="Genomic_DNA"/>
</dbReference>
<keyword evidence="2" id="KW-1185">Reference proteome</keyword>
<name>A0A9P8AVV1_9AGAR</name>
<comment type="caution">
    <text evidence="1">The sequence shown here is derived from an EMBL/GenBank/DDBJ whole genome shotgun (WGS) entry which is preliminary data.</text>
</comment>
<accession>A0A9P8AVV1</accession>
<protein>
    <submittedName>
        <fullName evidence="1">Uncharacterized protein</fullName>
    </submittedName>
</protein>
<dbReference type="RefSeq" id="XP_043043459.1">
    <property type="nucleotide sequence ID" value="XM_043176836.1"/>
</dbReference>
<reference evidence="1" key="1">
    <citation type="submission" date="2020-11" db="EMBL/GenBank/DDBJ databases">
        <title>Adaptations for nitrogen fixation in a non-lichenized fungal sporocarp promotes dispersal by wood-feeding termites.</title>
        <authorList>
            <consortium name="DOE Joint Genome Institute"/>
            <person name="Koch R.A."/>
            <person name="Yoon G."/>
            <person name="Arayal U."/>
            <person name="Lail K."/>
            <person name="Amirebrahimi M."/>
            <person name="Labutti K."/>
            <person name="Lipzen A."/>
            <person name="Riley R."/>
            <person name="Barry K."/>
            <person name="Henrissat B."/>
            <person name="Grigoriev I.V."/>
            <person name="Herr J.R."/>
            <person name="Aime M.C."/>
        </authorList>
    </citation>
    <scope>NUCLEOTIDE SEQUENCE</scope>
    <source>
        <strain evidence="1">MCA 3950</strain>
    </source>
</reference>